<reference evidence="5" key="1">
    <citation type="journal article" date="2021" name="Front. Microbiol.">
        <title>Comprehensive Comparative Genomics and Phenotyping of Methylobacterium Species.</title>
        <authorList>
            <person name="Alessa O."/>
            <person name="Ogura Y."/>
            <person name="Fujitani Y."/>
            <person name="Takami H."/>
            <person name="Hayashi T."/>
            <person name="Sahin N."/>
            <person name="Tani A."/>
        </authorList>
    </citation>
    <scope>NUCLEOTIDE SEQUENCE</scope>
    <source>
        <strain evidence="5">KCTC 52305</strain>
    </source>
</reference>
<evidence type="ECO:0000256" key="1">
    <source>
        <dbReference type="ARBA" id="ARBA00022491"/>
    </source>
</evidence>
<evidence type="ECO:0000256" key="2">
    <source>
        <dbReference type="ARBA" id="ARBA00023125"/>
    </source>
</evidence>
<gene>
    <name evidence="5" type="primary">betI_1</name>
    <name evidence="5" type="ORF">OPKNFCMD_0579</name>
</gene>
<keyword evidence="1" id="KW-0678">Repressor</keyword>
<reference evidence="5" key="2">
    <citation type="submission" date="2021-08" db="EMBL/GenBank/DDBJ databases">
        <authorList>
            <person name="Tani A."/>
            <person name="Ola A."/>
            <person name="Ogura Y."/>
            <person name="Katsura K."/>
            <person name="Hayashi T."/>
        </authorList>
    </citation>
    <scope>NUCLEOTIDE SEQUENCE</scope>
    <source>
        <strain evidence="5">KCTC 52305</strain>
    </source>
</reference>
<dbReference type="Gene3D" id="1.10.357.10">
    <property type="entry name" value="Tetracycline Repressor, domain 2"/>
    <property type="match status" value="1"/>
</dbReference>
<dbReference type="PANTHER" id="PTHR30055:SF226">
    <property type="entry name" value="HTH-TYPE TRANSCRIPTIONAL REGULATOR PKSA"/>
    <property type="match status" value="1"/>
</dbReference>
<sequence length="200" mass="22014">MPAPAPALVVEAGTGAGRRERILDAAEACFIRGGFHRTTMQDIARAAAMSAPNIYRYFASKEDLVLSLADREVRRADEQIAALEDGGNVKDALIYIIRHHFIEITAEKAVLHVEMWAEMTCNPVLGAMHQDLQQRSAAWFVAALARLATVEGFDARALYETIDPLMKGIVVNRALVRGYDPEPAFARLVSLIDERLTGIP</sequence>
<dbReference type="Proteomes" id="UP001055167">
    <property type="component" value="Unassembled WGS sequence"/>
</dbReference>
<accession>A0ABQ4QRP0</accession>
<dbReference type="PRINTS" id="PR00455">
    <property type="entry name" value="HTHTETR"/>
</dbReference>
<name>A0ABQ4QRP0_9HYPH</name>
<dbReference type="InterPro" id="IPR001647">
    <property type="entry name" value="HTH_TetR"/>
</dbReference>
<dbReference type="InterPro" id="IPR039538">
    <property type="entry name" value="BetI_C"/>
</dbReference>
<organism evidence="5 6">
    <name type="scientific">Methylobacterium crusticola</name>
    <dbReference type="NCBI Taxonomy" id="1697972"/>
    <lineage>
        <taxon>Bacteria</taxon>
        <taxon>Pseudomonadati</taxon>
        <taxon>Pseudomonadota</taxon>
        <taxon>Alphaproteobacteria</taxon>
        <taxon>Hyphomicrobiales</taxon>
        <taxon>Methylobacteriaceae</taxon>
        <taxon>Methylobacterium</taxon>
    </lineage>
</organism>
<dbReference type="Pfam" id="PF13977">
    <property type="entry name" value="TetR_C_6"/>
    <property type="match status" value="1"/>
</dbReference>
<dbReference type="EMBL" id="BPQH01000002">
    <property type="protein sequence ID" value="GJD47867.1"/>
    <property type="molecule type" value="Genomic_DNA"/>
</dbReference>
<evidence type="ECO:0000313" key="6">
    <source>
        <dbReference type="Proteomes" id="UP001055167"/>
    </source>
</evidence>
<dbReference type="RefSeq" id="WP_128563893.1">
    <property type="nucleotide sequence ID" value="NZ_BPQH01000002.1"/>
</dbReference>
<dbReference type="Pfam" id="PF00440">
    <property type="entry name" value="TetR_N"/>
    <property type="match status" value="1"/>
</dbReference>
<dbReference type="InterPro" id="IPR009057">
    <property type="entry name" value="Homeodomain-like_sf"/>
</dbReference>
<evidence type="ECO:0000313" key="5">
    <source>
        <dbReference type="EMBL" id="GJD47867.1"/>
    </source>
</evidence>
<keyword evidence="2 3" id="KW-0238">DNA-binding</keyword>
<evidence type="ECO:0000256" key="3">
    <source>
        <dbReference type="PROSITE-ProRule" id="PRU00335"/>
    </source>
</evidence>
<dbReference type="InterPro" id="IPR050109">
    <property type="entry name" value="HTH-type_TetR-like_transc_reg"/>
</dbReference>
<evidence type="ECO:0000259" key="4">
    <source>
        <dbReference type="PROSITE" id="PS50977"/>
    </source>
</evidence>
<feature type="DNA-binding region" description="H-T-H motif" evidence="3">
    <location>
        <begin position="39"/>
        <end position="58"/>
    </location>
</feature>
<comment type="caution">
    <text evidence="5">The sequence shown here is derived from an EMBL/GenBank/DDBJ whole genome shotgun (WGS) entry which is preliminary data.</text>
</comment>
<keyword evidence="6" id="KW-1185">Reference proteome</keyword>
<dbReference type="SUPFAM" id="SSF46689">
    <property type="entry name" value="Homeodomain-like"/>
    <property type="match status" value="1"/>
</dbReference>
<feature type="domain" description="HTH tetR-type" evidence="4">
    <location>
        <begin position="16"/>
        <end position="76"/>
    </location>
</feature>
<dbReference type="PANTHER" id="PTHR30055">
    <property type="entry name" value="HTH-TYPE TRANSCRIPTIONAL REGULATOR RUTR"/>
    <property type="match status" value="1"/>
</dbReference>
<dbReference type="PROSITE" id="PS50977">
    <property type="entry name" value="HTH_TETR_2"/>
    <property type="match status" value="1"/>
</dbReference>
<proteinExistence type="predicted"/>
<protein>
    <submittedName>
        <fullName evidence="5">HTH-type transcriptional regulator BetI</fullName>
    </submittedName>
</protein>